<dbReference type="GO" id="GO:0005975">
    <property type="term" value="P:carbohydrate metabolic process"/>
    <property type="evidence" value="ECO:0007669"/>
    <property type="project" value="InterPro"/>
</dbReference>
<dbReference type="OrthoDB" id="1778624at2"/>
<dbReference type="PANTHER" id="PTHR43732">
    <property type="entry name" value="RIBOSE 5-PHOSPHATE ISOMERASE-RELATED"/>
    <property type="match status" value="1"/>
</dbReference>
<dbReference type="STRING" id="742727.HMPREF9447_03275"/>
<proteinExistence type="inferred from homology"/>
<evidence type="ECO:0000256" key="2">
    <source>
        <dbReference type="ARBA" id="ARBA00023235"/>
    </source>
</evidence>
<comment type="similarity">
    <text evidence="1">Belongs to the LacAB/RpiB family.</text>
</comment>
<dbReference type="RefSeq" id="WP_009130809.1">
    <property type="nucleotide sequence ID" value="NZ_JH992942.1"/>
</dbReference>
<dbReference type="NCBIfam" id="NF004051">
    <property type="entry name" value="PRK05571.1"/>
    <property type="match status" value="1"/>
</dbReference>
<dbReference type="Pfam" id="PF02502">
    <property type="entry name" value="LacAB_rpiB"/>
    <property type="match status" value="1"/>
</dbReference>
<organism evidence="3 4">
    <name type="scientific">Bacteroides oleiciplenus YIT 12058</name>
    <dbReference type="NCBI Taxonomy" id="742727"/>
    <lineage>
        <taxon>Bacteria</taxon>
        <taxon>Pseudomonadati</taxon>
        <taxon>Bacteroidota</taxon>
        <taxon>Bacteroidia</taxon>
        <taxon>Bacteroidales</taxon>
        <taxon>Bacteroidaceae</taxon>
        <taxon>Bacteroides</taxon>
    </lineage>
</organism>
<dbReference type="eggNOG" id="COG0698">
    <property type="taxonomic scope" value="Bacteria"/>
</dbReference>
<dbReference type="GO" id="GO:0016861">
    <property type="term" value="F:intramolecular oxidoreductase activity, interconverting aldoses and ketoses"/>
    <property type="evidence" value="ECO:0007669"/>
    <property type="project" value="UniProtKB-ARBA"/>
</dbReference>
<protein>
    <submittedName>
        <fullName evidence="3">RpiB/LacA/LacB family sugar-phosphate isomerase</fullName>
    </submittedName>
</protein>
<sequence>MKVAIGCDPNALELKNILKENIVAQGYEVVDYGGGDPIYANTALLVARAVSSKECERGILLCGTGLGMCLAANKVPGAYAVVCSDNYSVERSILSNNANILALGAQVLGIEVVKQIVLHWLELRYEHGGRSEVKIQRIYSIESEYMKSE</sequence>
<name>K9EG13_9BACE</name>
<dbReference type="Gene3D" id="3.40.1400.10">
    <property type="entry name" value="Sugar-phosphate isomerase, RpiB/LacA/LacB"/>
    <property type="match status" value="1"/>
</dbReference>
<keyword evidence="4" id="KW-1185">Reference proteome</keyword>
<dbReference type="SUPFAM" id="SSF89623">
    <property type="entry name" value="Ribose/Galactose isomerase RpiB/AlsB"/>
    <property type="match status" value="1"/>
</dbReference>
<keyword evidence="2 3" id="KW-0413">Isomerase</keyword>
<dbReference type="PIRSF" id="PIRSF005384">
    <property type="entry name" value="RpiB_LacA_B"/>
    <property type="match status" value="1"/>
</dbReference>
<dbReference type="PANTHER" id="PTHR43732:SF1">
    <property type="entry name" value="RIBOSE 5-PHOSPHATE ISOMERASE"/>
    <property type="match status" value="1"/>
</dbReference>
<reference evidence="3 4" key="1">
    <citation type="submission" date="2012-09" db="EMBL/GenBank/DDBJ databases">
        <title>The Genome Sequence of Bacteroides oleiciplenus YIT 12058.</title>
        <authorList>
            <consortium name="The Broad Institute Genome Sequencing Platform"/>
            <person name="Earl A."/>
            <person name="Ward D."/>
            <person name="Feldgarden M."/>
            <person name="Gevers D."/>
            <person name="Morotomi M."/>
            <person name="Walker B."/>
            <person name="Young S.K."/>
            <person name="Zeng Q."/>
            <person name="Gargeya S."/>
            <person name="Fitzgerald M."/>
            <person name="Haas B."/>
            <person name="Abouelleil A."/>
            <person name="Alvarado L."/>
            <person name="Arachchi H.M."/>
            <person name="Berlin A.M."/>
            <person name="Chapman S.B."/>
            <person name="Goldberg J."/>
            <person name="Griggs A."/>
            <person name="Gujja S."/>
            <person name="Hansen M."/>
            <person name="Howarth C."/>
            <person name="Imamovic A."/>
            <person name="Larimer J."/>
            <person name="McCowen C."/>
            <person name="Montmayeur A."/>
            <person name="Murphy C."/>
            <person name="Neiman D."/>
            <person name="Pearson M."/>
            <person name="Priest M."/>
            <person name="Roberts A."/>
            <person name="Saif S."/>
            <person name="Shea T."/>
            <person name="Sisk P."/>
            <person name="Sykes S."/>
            <person name="Wortman J."/>
            <person name="Nusbaum C."/>
            <person name="Birren B."/>
        </authorList>
    </citation>
    <scope>NUCLEOTIDE SEQUENCE [LARGE SCALE GENOMIC DNA]</scope>
    <source>
        <strain evidence="3 4">YIT 12058</strain>
    </source>
</reference>
<dbReference type="AlphaFoldDB" id="K9EG13"/>
<dbReference type="InterPro" id="IPR003500">
    <property type="entry name" value="RpiB_LacA_LacB"/>
</dbReference>
<dbReference type="HOGENOM" id="CLU_091396_1_2_10"/>
<dbReference type="PATRIC" id="fig|742727.4.peg.3347"/>
<gene>
    <name evidence="3" type="ORF">HMPREF9447_03275</name>
</gene>
<accession>K9EG13</accession>
<dbReference type="InterPro" id="IPR036569">
    <property type="entry name" value="RpiB_LacA_LacB_sf"/>
</dbReference>
<evidence type="ECO:0000256" key="1">
    <source>
        <dbReference type="ARBA" id="ARBA00008754"/>
    </source>
</evidence>
<dbReference type="InterPro" id="IPR051812">
    <property type="entry name" value="SPI_LacAB/RpiB"/>
</dbReference>
<dbReference type="EMBL" id="ADLF01000013">
    <property type="protein sequence ID" value="EKU89837.1"/>
    <property type="molecule type" value="Genomic_DNA"/>
</dbReference>
<dbReference type="Proteomes" id="UP000009872">
    <property type="component" value="Unassembled WGS sequence"/>
</dbReference>
<evidence type="ECO:0000313" key="3">
    <source>
        <dbReference type="EMBL" id="EKU89837.1"/>
    </source>
</evidence>
<comment type="caution">
    <text evidence="3">The sequence shown here is derived from an EMBL/GenBank/DDBJ whole genome shotgun (WGS) entry which is preliminary data.</text>
</comment>
<dbReference type="NCBIfam" id="TIGR00689">
    <property type="entry name" value="rpiB_lacA_lacB"/>
    <property type="match status" value="1"/>
</dbReference>
<evidence type="ECO:0000313" key="4">
    <source>
        <dbReference type="Proteomes" id="UP000009872"/>
    </source>
</evidence>